<gene>
    <name evidence="1" type="ORF">ABID21_000996</name>
</gene>
<keyword evidence="2" id="KW-1185">Reference proteome</keyword>
<name>A0ABV2H2X1_9HYPH</name>
<evidence type="ECO:0008006" key="3">
    <source>
        <dbReference type="Google" id="ProtNLM"/>
    </source>
</evidence>
<dbReference type="Proteomes" id="UP001549031">
    <property type="component" value="Unassembled WGS sequence"/>
</dbReference>
<sequence length="74" mass="8570">MTAEIRRGIVERVLARLEARGAPFERDPQFLAHIEDWVDGKIDMQELRGRYLDFARSRRVMVAQQDADDEAANP</sequence>
<organism evidence="1 2">
    <name type="scientific">Pseudorhizobium tarimense</name>
    <dbReference type="NCBI Taxonomy" id="1079109"/>
    <lineage>
        <taxon>Bacteria</taxon>
        <taxon>Pseudomonadati</taxon>
        <taxon>Pseudomonadota</taxon>
        <taxon>Alphaproteobacteria</taxon>
        <taxon>Hyphomicrobiales</taxon>
        <taxon>Rhizobiaceae</taxon>
        <taxon>Rhizobium/Agrobacterium group</taxon>
        <taxon>Pseudorhizobium</taxon>
    </lineage>
</organism>
<dbReference type="EMBL" id="JBEPLJ010000003">
    <property type="protein sequence ID" value="MET3584895.1"/>
    <property type="molecule type" value="Genomic_DNA"/>
</dbReference>
<comment type="caution">
    <text evidence="1">The sequence shown here is derived from an EMBL/GenBank/DDBJ whole genome shotgun (WGS) entry which is preliminary data.</text>
</comment>
<accession>A0ABV2H2X1</accession>
<reference evidence="1 2" key="1">
    <citation type="submission" date="2024-06" db="EMBL/GenBank/DDBJ databases">
        <title>Genomic Encyclopedia of Type Strains, Phase IV (KMG-IV): sequencing the most valuable type-strain genomes for metagenomic binning, comparative biology and taxonomic classification.</title>
        <authorList>
            <person name="Goeker M."/>
        </authorList>
    </citation>
    <scope>NUCLEOTIDE SEQUENCE [LARGE SCALE GENOMIC DNA]</scope>
    <source>
        <strain evidence="1 2">DSM 105042</strain>
    </source>
</reference>
<proteinExistence type="predicted"/>
<dbReference type="RefSeq" id="WP_247242845.1">
    <property type="nucleotide sequence ID" value="NZ_JALJRA010000003.1"/>
</dbReference>
<evidence type="ECO:0000313" key="1">
    <source>
        <dbReference type="EMBL" id="MET3584895.1"/>
    </source>
</evidence>
<protein>
    <recommendedName>
        <fullName evidence="3">Antitoxin VbhA domain-containing protein</fullName>
    </recommendedName>
</protein>
<evidence type="ECO:0000313" key="2">
    <source>
        <dbReference type="Proteomes" id="UP001549031"/>
    </source>
</evidence>